<dbReference type="AlphaFoldDB" id="A0A378UZT6"/>
<gene>
    <name evidence="1" type="ORF">NCTC1542_04352</name>
</gene>
<name>A0A378UZT6_MYCFO</name>
<proteinExistence type="predicted"/>
<reference evidence="1 2" key="1">
    <citation type="submission" date="2018-06" db="EMBL/GenBank/DDBJ databases">
        <authorList>
            <consortium name="Pathogen Informatics"/>
            <person name="Doyle S."/>
        </authorList>
    </citation>
    <scope>NUCLEOTIDE SEQUENCE [LARGE SCALE GENOMIC DNA]</scope>
    <source>
        <strain evidence="1 2">NCTC1542</strain>
    </source>
</reference>
<accession>A0A378UZT6</accession>
<evidence type="ECO:0000313" key="2">
    <source>
        <dbReference type="Proteomes" id="UP000255389"/>
    </source>
</evidence>
<evidence type="ECO:0000313" key="1">
    <source>
        <dbReference type="EMBL" id="SUA02879.1"/>
    </source>
</evidence>
<dbReference type="Proteomes" id="UP000255389">
    <property type="component" value="Unassembled WGS sequence"/>
</dbReference>
<sequence length="35" mass="3593">MSGDTADANRFEQRFTAVAAIGSVAEYLAGDAVST</sequence>
<dbReference type="EMBL" id="UGQY01000004">
    <property type="protein sequence ID" value="SUA02879.1"/>
    <property type="molecule type" value="Genomic_DNA"/>
</dbReference>
<organism evidence="1 2">
    <name type="scientific">Mycolicibacterium fortuitum</name>
    <name type="common">Mycobacterium fortuitum</name>
    <dbReference type="NCBI Taxonomy" id="1766"/>
    <lineage>
        <taxon>Bacteria</taxon>
        <taxon>Bacillati</taxon>
        <taxon>Actinomycetota</taxon>
        <taxon>Actinomycetes</taxon>
        <taxon>Mycobacteriales</taxon>
        <taxon>Mycobacteriaceae</taxon>
        <taxon>Mycolicibacterium</taxon>
    </lineage>
</organism>
<protein>
    <submittedName>
        <fullName evidence="1">Uncharacterized protein</fullName>
    </submittedName>
</protein>